<comment type="caution">
    <text evidence="1">The sequence shown here is derived from an EMBL/GenBank/DDBJ whole genome shotgun (WGS) entry which is preliminary data.</text>
</comment>
<dbReference type="RefSeq" id="WP_131849713.1">
    <property type="nucleotide sequence ID" value="NZ_SLXV01000046.1"/>
</dbReference>
<evidence type="ECO:0000313" key="1">
    <source>
        <dbReference type="EMBL" id="TCP63832.1"/>
    </source>
</evidence>
<dbReference type="EMBL" id="SLXV01000046">
    <property type="protein sequence ID" value="TCP63832.1"/>
    <property type="molecule type" value="Genomic_DNA"/>
</dbReference>
<accession>A0A4R2RJ35</accession>
<keyword evidence="2" id="KW-1185">Reference proteome</keyword>
<proteinExistence type="predicted"/>
<gene>
    <name evidence="1" type="ORF">EDD57_1465</name>
</gene>
<evidence type="ECO:0000313" key="2">
    <source>
        <dbReference type="Proteomes" id="UP000294746"/>
    </source>
</evidence>
<reference evidence="1 2" key="1">
    <citation type="submission" date="2019-03" db="EMBL/GenBank/DDBJ databases">
        <title>Genomic Encyclopedia of Type Strains, Phase IV (KMG-IV): sequencing the most valuable type-strain genomes for metagenomic binning, comparative biology and taxonomic classification.</title>
        <authorList>
            <person name="Goeker M."/>
        </authorList>
    </citation>
    <scope>NUCLEOTIDE SEQUENCE [LARGE SCALE GENOMIC DNA]</scope>
    <source>
        <strain evidence="1 2">DSM 46831</strain>
    </source>
</reference>
<name>A0A4R2RJ35_9BACL</name>
<protein>
    <submittedName>
        <fullName evidence="1">Uncharacterized protein</fullName>
    </submittedName>
</protein>
<organism evidence="1 2">
    <name type="scientific">Baia soyae</name>
    <dbReference type="NCBI Taxonomy" id="1544746"/>
    <lineage>
        <taxon>Bacteria</taxon>
        <taxon>Bacillati</taxon>
        <taxon>Bacillota</taxon>
        <taxon>Bacilli</taxon>
        <taxon>Bacillales</taxon>
        <taxon>Thermoactinomycetaceae</taxon>
        <taxon>Baia</taxon>
    </lineage>
</organism>
<dbReference type="AlphaFoldDB" id="A0A4R2RJ35"/>
<dbReference type="Proteomes" id="UP000294746">
    <property type="component" value="Unassembled WGS sequence"/>
</dbReference>
<sequence>MIAIHVSLPTDVIGTANPLIDTVIANLVIIAGAVGSRPLVVIIVIAMEIANLPTVAVEIAMNPLPAVQKIHAMIANTQRLSHRGPFPLF</sequence>